<dbReference type="PANTHER" id="PTHR43854">
    <property type="entry name" value="INDOLEPYRUVATE OXIDOREDUCTASE SUBUNIT IORB"/>
    <property type="match status" value="1"/>
</dbReference>
<dbReference type="InterPro" id="IPR002869">
    <property type="entry name" value="Pyrv_flavodox_OxRed_cen"/>
</dbReference>
<dbReference type="RefSeq" id="WP_095642604.1">
    <property type="nucleotide sequence ID" value="NZ_LMVO01000046.1"/>
</dbReference>
<reference evidence="3 4" key="1">
    <citation type="journal article" date="2017" name="BMC Genomics">
        <title>Genomic analysis of methanogenic archaea reveals a shift towards energy conservation.</title>
        <authorList>
            <person name="Gilmore S.P."/>
            <person name="Henske J.K."/>
            <person name="Sexton J.A."/>
            <person name="Solomon K.V."/>
            <person name="Seppala S."/>
            <person name="Yoo J.I."/>
            <person name="Huyett L.M."/>
            <person name="Pressman A."/>
            <person name="Cogan J.Z."/>
            <person name="Kivenson V."/>
            <person name="Peng X."/>
            <person name="Tan Y."/>
            <person name="Valentine D.L."/>
            <person name="O'Malley M.A."/>
        </authorList>
    </citation>
    <scope>NUCLEOTIDE SEQUENCE [LARGE SCALE GENOMIC DNA]</scope>
    <source>
        <strain evidence="3 4">XII</strain>
    </source>
</reference>
<protein>
    <submittedName>
        <fullName evidence="3">Indolepyruvate ferredoxin oxidoreductase subunit beta</fullName>
    </submittedName>
</protein>
<comment type="caution">
    <text evidence="3">The sequence shown here is derived from an EMBL/GenBank/DDBJ whole genome shotgun (WGS) entry which is preliminary data.</text>
</comment>
<dbReference type="AlphaFoldDB" id="A0AAX0Q5M9"/>
<dbReference type="EMBL" id="LMVO01000046">
    <property type="protein sequence ID" value="PAV08576.1"/>
    <property type="molecule type" value="Genomic_DNA"/>
</dbReference>
<dbReference type="Proteomes" id="UP000243820">
    <property type="component" value="Unassembled WGS sequence"/>
</dbReference>
<organism evidence="3 4">
    <name type="scientific">Methanocorpusculum parvum</name>
    <dbReference type="NCBI Taxonomy" id="2193"/>
    <lineage>
        <taxon>Archaea</taxon>
        <taxon>Methanobacteriati</taxon>
        <taxon>Methanobacteriota</taxon>
        <taxon>Stenosarchaea group</taxon>
        <taxon>Methanomicrobia</taxon>
        <taxon>Methanomicrobiales</taxon>
        <taxon>Methanocorpusculaceae</taxon>
        <taxon>Methanocorpusculum</taxon>
    </lineage>
</organism>
<dbReference type="GO" id="GO:0016903">
    <property type="term" value="F:oxidoreductase activity, acting on the aldehyde or oxo group of donors"/>
    <property type="evidence" value="ECO:0007669"/>
    <property type="project" value="InterPro"/>
</dbReference>
<feature type="domain" description="Pyruvate/ketoisovalerate oxidoreductase catalytic" evidence="2">
    <location>
        <begin position="13"/>
        <end position="190"/>
    </location>
</feature>
<evidence type="ECO:0000259" key="2">
    <source>
        <dbReference type="Pfam" id="PF01558"/>
    </source>
</evidence>
<name>A0AAX0Q5M9_9EURY</name>
<evidence type="ECO:0000256" key="1">
    <source>
        <dbReference type="ARBA" id="ARBA00023002"/>
    </source>
</evidence>
<keyword evidence="4" id="KW-1185">Reference proteome</keyword>
<dbReference type="Pfam" id="PF01558">
    <property type="entry name" value="POR"/>
    <property type="match status" value="1"/>
</dbReference>
<dbReference type="InterPro" id="IPR019752">
    <property type="entry name" value="Pyrv/ketoisovalerate_OxRed_cat"/>
</dbReference>
<evidence type="ECO:0000313" key="4">
    <source>
        <dbReference type="Proteomes" id="UP000243820"/>
    </source>
</evidence>
<sequence>MKKSFDVLIVGIGGQGTILASNVLGDACVIEGRHVRGAETHGMSQRGGSVETHIRIDGKFGSLIAPGTADLLIAFDVLEAVRYRHFLKPDGVMVVNREIVVPTSVFSGKQPVPRIEDIEAELKAGKAKVILVDATGIAAKAGNPLAANIVLLGAASDKLPLAAESLSEAVRRNVPPKTVQINEKAFDLGKEAA</sequence>
<dbReference type="Gene3D" id="3.40.920.10">
    <property type="entry name" value="Pyruvate-ferredoxin oxidoreductase, PFOR, domain III"/>
    <property type="match status" value="1"/>
</dbReference>
<proteinExistence type="predicted"/>
<dbReference type="InterPro" id="IPR052198">
    <property type="entry name" value="IorB_Oxidoreductase"/>
</dbReference>
<evidence type="ECO:0000313" key="3">
    <source>
        <dbReference type="EMBL" id="PAV08576.1"/>
    </source>
</evidence>
<gene>
    <name evidence="3" type="ORF">ASJ83_03205</name>
</gene>
<dbReference type="PANTHER" id="PTHR43854:SF1">
    <property type="entry name" value="INDOLEPYRUVATE OXIDOREDUCTASE SUBUNIT IORB"/>
    <property type="match status" value="1"/>
</dbReference>
<dbReference type="SUPFAM" id="SSF53323">
    <property type="entry name" value="Pyruvate-ferredoxin oxidoreductase, PFOR, domain III"/>
    <property type="match status" value="1"/>
</dbReference>
<accession>A0AAX0Q5M9</accession>
<keyword evidence="1" id="KW-0560">Oxidoreductase</keyword>